<dbReference type="GO" id="GO:0019843">
    <property type="term" value="F:rRNA binding"/>
    <property type="evidence" value="ECO:0007669"/>
    <property type="project" value="UniProtKB-KW"/>
</dbReference>
<evidence type="ECO:0000256" key="5">
    <source>
        <dbReference type="ARBA" id="ARBA00023274"/>
    </source>
</evidence>
<evidence type="ECO:0000256" key="6">
    <source>
        <dbReference type="NCBIfam" id="TIGR03625"/>
    </source>
</evidence>
<dbReference type="KEGG" id="glt:GlitD10_1986"/>
<name>A0A1J0AEH1_9CYAN</name>
<dbReference type="PROSITE" id="PS00474">
    <property type="entry name" value="RIBOSOMAL_L3"/>
    <property type="match status" value="1"/>
</dbReference>
<keyword evidence="3 8" id="KW-0694">RNA-binding</keyword>
<evidence type="ECO:0000256" key="1">
    <source>
        <dbReference type="ARBA" id="ARBA00006540"/>
    </source>
</evidence>
<dbReference type="FunFam" id="2.40.30.10:FF:000065">
    <property type="entry name" value="50S ribosomal protein L3, chloroplastic"/>
    <property type="match status" value="1"/>
</dbReference>
<dbReference type="Proteomes" id="UP000180235">
    <property type="component" value="Chromosome"/>
</dbReference>
<sequence>MDLFQPGQRIDVAGTSIGRGFAGFQRRHNFGRGPMGHGSKNHRQPGSIGAGTTPGRVYPGKRMAGQMGNHRVTIKDLSIFRIDPERNLILIRGSVPGKPGALVSVTPAKFVGAQG</sequence>
<dbReference type="EMBL" id="CP017675">
    <property type="protein sequence ID" value="APB34312.1"/>
    <property type="molecule type" value="Genomic_DNA"/>
</dbReference>
<dbReference type="Pfam" id="PF00297">
    <property type="entry name" value="Ribosomal_L3"/>
    <property type="match status" value="1"/>
</dbReference>
<dbReference type="PANTHER" id="PTHR11229">
    <property type="entry name" value="50S RIBOSOMAL PROTEIN L3"/>
    <property type="match status" value="1"/>
</dbReference>
<feature type="region of interest" description="Disordered" evidence="9">
    <location>
        <begin position="24"/>
        <end position="66"/>
    </location>
</feature>
<dbReference type="Gene3D" id="2.40.30.10">
    <property type="entry name" value="Translation factors"/>
    <property type="match status" value="1"/>
</dbReference>
<keyword evidence="5 7" id="KW-0687">Ribonucleoprotein</keyword>
<dbReference type="GO" id="GO:0003735">
    <property type="term" value="F:structural constituent of ribosome"/>
    <property type="evidence" value="ECO:0007669"/>
    <property type="project" value="UniProtKB-UniRule"/>
</dbReference>
<dbReference type="InterPro" id="IPR019927">
    <property type="entry name" value="Ribosomal_uL3_bac/org-type"/>
</dbReference>
<evidence type="ECO:0000256" key="3">
    <source>
        <dbReference type="ARBA" id="ARBA00022884"/>
    </source>
</evidence>
<evidence type="ECO:0000313" key="11">
    <source>
        <dbReference type="Proteomes" id="UP000180235"/>
    </source>
</evidence>
<comment type="subunit">
    <text evidence="8">Part of the 50S ribosomal subunit. Forms a cluster with proteins L14 and L19.</text>
</comment>
<dbReference type="GO" id="GO:0006412">
    <property type="term" value="P:translation"/>
    <property type="evidence" value="ECO:0007669"/>
    <property type="project" value="UniProtKB-UniRule"/>
</dbReference>
<evidence type="ECO:0000256" key="7">
    <source>
        <dbReference type="RuleBase" id="RU003905"/>
    </source>
</evidence>
<dbReference type="InterPro" id="IPR000597">
    <property type="entry name" value="Ribosomal_uL3"/>
</dbReference>
<dbReference type="PANTHER" id="PTHR11229:SF16">
    <property type="entry name" value="LARGE RIBOSOMAL SUBUNIT PROTEIN UL3C"/>
    <property type="match status" value="1"/>
</dbReference>
<evidence type="ECO:0000313" key="10">
    <source>
        <dbReference type="EMBL" id="APB34312.1"/>
    </source>
</evidence>
<organism evidence="10 11">
    <name type="scientific">Gloeomargarita lithophora Alchichica-D10</name>
    <dbReference type="NCBI Taxonomy" id="1188229"/>
    <lineage>
        <taxon>Bacteria</taxon>
        <taxon>Bacillati</taxon>
        <taxon>Cyanobacteriota</taxon>
        <taxon>Cyanophyceae</taxon>
        <taxon>Gloeomargaritales</taxon>
        <taxon>Gloeomargaritaceae</taxon>
        <taxon>Gloeomargarita</taxon>
    </lineage>
</organism>
<keyword evidence="11" id="KW-1185">Reference proteome</keyword>
<protein>
    <recommendedName>
        <fullName evidence="6 8">50S ribosomal protein L3</fullName>
    </recommendedName>
</protein>
<proteinExistence type="inferred from homology"/>
<dbReference type="InterPro" id="IPR009000">
    <property type="entry name" value="Transl_B-barrel_sf"/>
</dbReference>
<evidence type="ECO:0000256" key="8">
    <source>
        <dbReference type="RuleBase" id="RU003906"/>
    </source>
</evidence>
<comment type="similarity">
    <text evidence="1 7">Belongs to the universal ribosomal protein uL3 family.</text>
</comment>
<reference evidence="10 11" key="1">
    <citation type="submission" date="2016-10" db="EMBL/GenBank/DDBJ databases">
        <title>Description of Gloeomargarita lithophora gen. nov., sp. nov., a thylakoid-bearing basal-branching cyanobacterium with intracellular carbonates, and proposal for Gloeomargaritales ord. nov.</title>
        <authorList>
            <person name="Moreira D."/>
            <person name="Tavera R."/>
            <person name="Benzerara K."/>
            <person name="Skouri-Panet F."/>
            <person name="Couradeau E."/>
            <person name="Gerard E."/>
            <person name="Loussert C."/>
            <person name="Novelo E."/>
            <person name="Zivanovic Y."/>
            <person name="Lopez-Garcia P."/>
        </authorList>
    </citation>
    <scope>NUCLEOTIDE SEQUENCE [LARGE SCALE GENOMIC DNA]</scope>
    <source>
        <strain evidence="10 11">D10</strain>
    </source>
</reference>
<keyword evidence="2 8" id="KW-0699">rRNA-binding</keyword>
<dbReference type="InterPro" id="IPR019926">
    <property type="entry name" value="Ribosomal_uL3_CS"/>
</dbReference>
<dbReference type="SUPFAM" id="SSF50447">
    <property type="entry name" value="Translation proteins"/>
    <property type="match status" value="1"/>
</dbReference>
<evidence type="ECO:0000256" key="2">
    <source>
        <dbReference type="ARBA" id="ARBA00022730"/>
    </source>
</evidence>
<gene>
    <name evidence="10" type="primary">rplC</name>
    <name evidence="10" type="ORF">GlitD10_1986</name>
</gene>
<accession>A0A1J0AEH1</accession>
<dbReference type="NCBIfam" id="TIGR03625">
    <property type="entry name" value="L3_bact"/>
    <property type="match status" value="1"/>
</dbReference>
<keyword evidence="4 7" id="KW-0689">Ribosomal protein</keyword>
<dbReference type="AlphaFoldDB" id="A0A1J0AEH1"/>
<dbReference type="STRING" id="1188229.GlitD10_1986"/>
<dbReference type="GO" id="GO:0022625">
    <property type="term" value="C:cytosolic large ribosomal subunit"/>
    <property type="evidence" value="ECO:0007669"/>
    <property type="project" value="TreeGrafter"/>
</dbReference>
<evidence type="ECO:0000256" key="4">
    <source>
        <dbReference type="ARBA" id="ARBA00022980"/>
    </source>
</evidence>
<comment type="function">
    <text evidence="8">One of the primary rRNA binding proteins, it binds directly near the 3'-end of the 23S rRNA, where it nucleates assembly of the 50S subunit.</text>
</comment>
<evidence type="ECO:0000256" key="9">
    <source>
        <dbReference type="SAM" id="MobiDB-lite"/>
    </source>
</evidence>